<organism evidence="1 2">
    <name type="scientific">Phtheirospermum japonicum</name>
    <dbReference type="NCBI Taxonomy" id="374723"/>
    <lineage>
        <taxon>Eukaryota</taxon>
        <taxon>Viridiplantae</taxon>
        <taxon>Streptophyta</taxon>
        <taxon>Embryophyta</taxon>
        <taxon>Tracheophyta</taxon>
        <taxon>Spermatophyta</taxon>
        <taxon>Magnoliopsida</taxon>
        <taxon>eudicotyledons</taxon>
        <taxon>Gunneridae</taxon>
        <taxon>Pentapetalae</taxon>
        <taxon>asterids</taxon>
        <taxon>lamiids</taxon>
        <taxon>Lamiales</taxon>
        <taxon>Orobanchaceae</taxon>
        <taxon>Orobanchaceae incertae sedis</taxon>
        <taxon>Phtheirospermum</taxon>
    </lineage>
</organism>
<proteinExistence type="predicted"/>
<dbReference type="Proteomes" id="UP000653305">
    <property type="component" value="Unassembled WGS sequence"/>
</dbReference>
<dbReference type="AlphaFoldDB" id="A0A830CGR8"/>
<dbReference type="OrthoDB" id="676979at2759"/>
<dbReference type="InterPro" id="IPR032675">
    <property type="entry name" value="LRR_dom_sf"/>
</dbReference>
<sequence>MKHLIGFSVYTNNFSGEIPQNLGRFSPLNNIDISENQFQFSKISVKHHRHKSDSIFNF</sequence>
<evidence type="ECO:0000313" key="1">
    <source>
        <dbReference type="EMBL" id="GFP97472.1"/>
    </source>
</evidence>
<dbReference type="Gene3D" id="3.80.10.10">
    <property type="entry name" value="Ribonuclease Inhibitor"/>
    <property type="match status" value="1"/>
</dbReference>
<dbReference type="EMBL" id="BMAC01000491">
    <property type="protein sequence ID" value="GFP97472.1"/>
    <property type="molecule type" value="Genomic_DNA"/>
</dbReference>
<evidence type="ECO:0000313" key="2">
    <source>
        <dbReference type="Proteomes" id="UP000653305"/>
    </source>
</evidence>
<accession>A0A830CGR8</accession>
<gene>
    <name evidence="1" type="ORF">PHJA_001891300</name>
</gene>
<reference evidence="1" key="1">
    <citation type="submission" date="2020-07" db="EMBL/GenBank/DDBJ databases">
        <title>Ethylene signaling mediates host invasion by parasitic plants.</title>
        <authorList>
            <person name="Yoshida S."/>
        </authorList>
    </citation>
    <scope>NUCLEOTIDE SEQUENCE</scope>
    <source>
        <strain evidence="1">Okayama</strain>
    </source>
</reference>
<name>A0A830CGR8_9LAMI</name>
<keyword evidence="2" id="KW-1185">Reference proteome</keyword>
<protein>
    <submittedName>
        <fullName evidence="1">Uncharacterized protein</fullName>
    </submittedName>
</protein>
<comment type="caution">
    <text evidence="1">The sequence shown here is derived from an EMBL/GenBank/DDBJ whole genome shotgun (WGS) entry which is preliminary data.</text>
</comment>